<dbReference type="AlphaFoldDB" id="A0A423WYK4"/>
<protein>
    <recommendedName>
        <fullName evidence="1">J domain-containing protein</fullName>
    </recommendedName>
</protein>
<gene>
    <name evidence="2" type="ORF">VPNG_06216</name>
</gene>
<dbReference type="PRINTS" id="PR00625">
    <property type="entry name" value="JDOMAIN"/>
</dbReference>
<keyword evidence="3" id="KW-1185">Reference proteome</keyword>
<name>A0A423WYK4_9PEZI</name>
<dbReference type="CDD" id="cd06257">
    <property type="entry name" value="DnaJ"/>
    <property type="match status" value="1"/>
</dbReference>
<sequence length="102" mass="11326">MQTAQNVYAYVSETAYETLGVSETASQHEITRAFRWLSLQFHPDKASDTREANAKMAFINTFHHENHLCGGLEVGQITSLDVSNIASRLAVFSLPFTFSLSA</sequence>
<evidence type="ECO:0000313" key="3">
    <source>
        <dbReference type="Proteomes" id="UP000285146"/>
    </source>
</evidence>
<dbReference type="InterPro" id="IPR036869">
    <property type="entry name" value="J_dom_sf"/>
</dbReference>
<organism evidence="2 3">
    <name type="scientific">Cytospora leucostoma</name>
    <dbReference type="NCBI Taxonomy" id="1230097"/>
    <lineage>
        <taxon>Eukaryota</taxon>
        <taxon>Fungi</taxon>
        <taxon>Dikarya</taxon>
        <taxon>Ascomycota</taxon>
        <taxon>Pezizomycotina</taxon>
        <taxon>Sordariomycetes</taxon>
        <taxon>Sordariomycetidae</taxon>
        <taxon>Diaporthales</taxon>
        <taxon>Cytosporaceae</taxon>
        <taxon>Cytospora</taxon>
    </lineage>
</organism>
<proteinExistence type="predicted"/>
<dbReference type="PANTHER" id="PTHR24074">
    <property type="entry name" value="CO-CHAPERONE PROTEIN DJLA"/>
    <property type="match status" value="1"/>
</dbReference>
<dbReference type="InterPro" id="IPR001623">
    <property type="entry name" value="DnaJ_domain"/>
</dbReference>
<dbReference type="PROSITE" id="PS50076">
    <property type="entry name" value="DNAJ_2"/>
    <property type="match status" value="1"/>
</dbReference>
<comment type="caution">
    <text evidence="2">The sequence shown here is derived from an EMBL/GenBank/DDBJ whole genome shotgun (WGS) entry which is preliminary data.</text>
</comment>
<evidence type="ECO:0000259" key="1">
    <source>
        <dbReference type="PROSITE" id="PS50076"/>
    </source>
</evidence>
<dbReference type="EMBL" id="LKEB01000034">
    <property type="protein sequence ID" value="ROW08607.1"/>
    <property type="molecule type" value="Genomic_DNA"/>
</dbReference>
<dbReference type="OrthoDB" id="10250354at2759"/>
<dbReference type="Proteomes" id="UP000285146">
    <property type="component" value="Unassembled WGS sequence"/>
</dbReference>
<evidence type="ECO:0000313" key="2">
    <source>
        <dbReference type="EMBL" id="ROW08607.1"/>
    </source>
</evidence>
<dbReference type="SMART" id="SM00271">
    <property type="entry name" value="DnaJ"/>
    <property type="match status" value="1"/>
</dbReference>
<reference evidence="2 3" key="1">
    <citation type="submission" date="2015-09" db="EMBL/GenBank/DDBJ databases">
        <title>Host preference determinants of Valsa canker pathogens revealed by comparative genomics.</title>
        <authorList>
            <person name="Yin Z."/>
            <person name="Huang L."/>
        </authorList>
    </citation>
    <scope>NUCLEOTIDE SEQUENCE [LARGE SCALE GENOMIC DNA]</scope>
    <source>
        <strain evidence="2 3">SXYLt</strain>
    </source>
</reference>
<dbReference type="Pfam" id="PF00226">
    <property type="entry name" value="DnaJ"/>
    <property type="match status" value="1"/>
</dbReference>
<dbReference type="InParanoid" id="A0A423WYK4"/>
<dbReference type="SUPFAM" id="SSF46565">
    <property type="entry name" value="Chaperone J-domain"/>
    <property type="match status" value="1"/>
</dbReference>
<dbReference type="InterPro" id="IPR050817">
    <property type="entry name" value="DjlA_DnaK_co-chaperone"/>
</dbReference>
<dbReference type="Gene3D" id="1.10.287.110">
    <property type="entry name" value="DnaJ domain"/>
    <property type="match status" value="1"/>
</dbReference>
<accession>A0A423WYK4</accession>
<feature type="domain" description="J" evidence="1">
    <location>
        <begin position="14"/>
        <end position="73"/>
    </location>
</feature>